<keyword evidence="3" id="KW-1185">Reference proteome</keyword>
<evidence type="ECO:0000313" key="3">
    <source>
        <dbReference type="Proteomes" id="UP000789396"/>
    </source>
</evidence>
<gene>
    <name evidence="2" type="ORF">RFULGI_LOCUS1247</name>
</gene>
<protein>
    <submittedName>
        <fullName evidence="2">18206_t:CDS:1</fullName>
    </submittedName>
</protein>
<dbReference type="AlphaFoldDB" id="A0A9N8W1R5"/>
<feature type="compositionally biased region" description="Polar residues" evidence="1">
    <location>
        <begin position="27"/>
        <end position="45"/>
    </location>
</feature>
<accession>A0A9N8W1R5</accession>
<evidence type="ECO:0000256" key="1">
    <source>
        <dbReference type="SAM" id="MobiDB-lite"/>
    </source>
</evidence>
<dbReference type="EMBL" id="CAJVPZ010000706">
    <property type="protein sequence ID" value="CAG8474036.1"/>
    <property type="molecule type" value="Genomic_DNA"/>
</dbReference>
<name>A0A9N8W1R5_9GLOM</name>
<reference evidence="2" key="1">
    <citation type="submission" date="2021-06" db="EMBL/GenBank/DDBJ databases">
        <authorList>
            <person name="Kallberg Y."/>
            <person name="Tangrot J."/>
            <person name="Rosling A."/>
        </authorList>
    </citation>
    <scope>NUCLEOTIDE SEQUENCE</scope>
    <source>
        <strain evidence="2">IN212</strain>
    </source>
</reference>
<comment type="caution">
    <text evidence="2">The sequence shown here is derived from an EMBL/GenBank/DDBJ whole genome shotgun (WGS) entry which is preliminary data.</text>
</comment>
<dbReference type="OrthoDB" id="2384240at2759"/>
<sequence>MPMNTNDDSAETLKFAERPDFLKTEISELQQDNSTKNENRNSSCSQNIMTEYQPCDSGTHPHMNENLYDSILLTNITTNNSIQKNNRIEMQKFIQELSLEFDLKSIEVINRNRKQGILDNTENEAIELVYMY</sequence>
<feature type="region of interest" description="Disordered" evidence="1">
    <location>
        <begin position="26"/>
        <end position="45"/>
    </location>
</feature>
<evidence type="ECO:0000313" key="2">
    <source>
        <dbReference type="EMBL" id="CAG8474036.1"/>
    </source>
</evidence>
<dbReference type="Proteomes" id="UP000789396">
    <property type="component" value="Unassembled WGS sequence"/>
</dbReference>
<proteinExistence type="predicted"/>
<organism evidence="2 3">
    <name type="scientific">Racocetra fulgida</name>
    <dbReference type="NCBI Taxonomy" id="60492"/>
    <lineage>
        <taxon>Eukaryota</taxon>
        <taxon>Fungi</taxon>
        <taxon>Fungi incertae sedis</taxon>
        <taxon>Mucoromycota</taxon>
        <taxon>Glomeromycotina</taxon>
        <taxon>Glomeromycetes</taxon>
        <taxon>Diversisporales</taxon>
        <taxon>Gigasporaceae</taxon>
        <taxon>Racocetra</taxon>
    </lineage>
</organism>